<keyword evidence="2" id="KW-1185">Reference proteome</keyword>
<sequence>MDSPSSFEPLTAWHTVVRDGLPVALIDWTLAGPVDRLDEVVACAWWHAQLHGDTVAERNDLPDGATRAGQLRLFLDGYELPAADRDGLVDRMIEFAIRDGAPVLAALHSAPLGETYTAALGGGAFRDGVPVAPSAKSDIGVTLVATSHPPFVGRQPDAVTGAVRAMALLLPVVGAVRNFGPTSWQVADVAAGRIDALWQYGRDGGNLLAPSLVAREAGVVVTDVAGEPWRPDSDSFLAAPPALHARLLDLLSAEPAAA</sequence>
<dbReference type="AlphaFoldDB" id="A0A8J3USB5"/>
<dbReference type="PANTHER" id="PTHR20854">
    <property type="entry name" value="INOSITOL MONOPHOSPHATASE"/>
    <property type="match status" value="1"/>
</dbReference>
<dbReference type="InterPro" id="IPR000760">
    <property type="entry name" value="Inositol_monophosphatase-like"/>
</dbReference>
<reference evidence="1" key="1">
    <citation type="submission" date="2021-01" db="EMBL/GenBank/DDBJ databases">
        <title>Whole genome shotgun sequence of Planotetraspora silvatica NBRC 100141.</title>
        <authorList>
            <person name="Komaki H."/>
            <person name="Tamura T."/>
        </authorList>
    </citation>
    <scope>NUCLEOTIDE SEQUENCE</scope>
    <source>
        <strain evidence="1">NBRC 100141</strain>
    </source>
</reference>
<dbReference type="RefSeq" id="WP_203978364.1">
    <property type="nucleotide sequence ID" value="NZ_BAAAKY010000016.1"/>
</dbReference>
<evidence type="ECO:0000313" key="2">
    <source>
        <dbReference type="Proteomes" id="UP000644610"/>
    </source>
</evidence>
<dbReference type="GO" id="GO:0007165">
    <property type="term" value="P:signal transduction"/>
    <property type="evidence" value="ECO:0007669"/>
    <property type="project" value="TreeGrafter"/>
</dbReference>
<protein>
    <submittedName>
        <fullName evidence="1">Uncharacterized protein</fullName>
    </submittedName>
</protein>
<accession>A0A8J3USB5</accession>
<name>A0A8J3USB5_9ACTN</name>
<dbReference type="PANTHER" id="PTHR20854:SF4">
    <property type="entry name" value="INOSITOL-1-MONOPHOSPHATASE-RELATED"/>
    <property type="match status" value="1"/>
</dbReference>
<dbReference type="Gene3D" id="3.40.190.80">
    <property type="match status" value="1"/>
</dbReference>
<proteinExistence type="predicted"/>
<dbReference type="GO" id="GO:0008934">
    <property type="term" value="F:inositol monophosphate 1-phosphatase activity"/>
    <property type="evidence" value="ECO:0007669"/>
    <property type="project" value="TreeGrafter"/>
</dbReference>
<gene>
    <name evidence="1" type="ORF">Psi02_53360</name>
</gene>
<dbReference type="EMBL" id="BOOQ01000037">
    <property type="protein sequence ID" value="GII48912.1"/>
    <property type="molecule type" value="Genomic_DNA"/>
</dbReference>
<organism evidence="1 2">
    <name type="scientific">Planotetraspora silvatica</name>
    <dbReference type="NCBI Taxonomy" id="234614"/>
    <lineage>
        <taxon>Bacteria</taxon>
        <taxon>Bacillati</taxon>
        <taxon>Actinomycetota</taxon>
        <taxon>Actinomycetes</taxon>
        <taxon>Streptosporangiales</taxon>
        <taxon>Streptosporangiaceae</taxon>
        <taxon>Planotetraspora</taxon>
    </lineage>
</organism>
<comment type="caution">
    <text evidence="1">The sequence shown here is derived from an EMBL/GenBank/DDBJ whole genome shotgun (WGS) entry which is preliminary data.</text>
</comment>
<dbReference type="PRINTS" id="PR00377">
    <property type="entry name" value="IMPHPHTASES"/>
</dbReference>
<dbReference type="Proteomes" id="UP000644610">
    <property type="component" value="Unassembled WGS sequence"/>
</dbReference>
<dbReference type="SUPFAM" id="SSF56655">
    <property type="entry name" value="Carbohydrate phosphatase"/>
    <property type="match status" value="1"/>
</dbReference>
<dbReference type="Pfam" id="PF00459">
    <property type="entry name" value="Inositol_P"/>
    <property type="match status" value="1"/>
</dbReference>
<dbReference type="GO" id="GO:0006020">
    <property type="term" value="P:inositol metabolic process"/>
    <property type="evidence" value="ECO:0007669"/>
    <property type="project" value="TreeGrafter"/>
</dbReference>
<evidence type="ECO:0000313" key="1">
    <source>
        <dbReference type="EMBL" id="GII48912.1"/>
    </source>
</evidence>